<dbReference type="InterPro" id="IPR026444">
    <property type="entry name" value="Secre_tail"/>
</dbReference>
<evidence type="ECO:0000259" key="3">
    <source>
        <dbReference type="Pfam" id="PF18962"/>
    </source>
</evidence>
<keyword evidence="5" id="KW-1185">Reference proteome</keyword>
<keyword evidence="1 2" id="KW-0732">Signal</keyword>
<sequence>MRKIILSLNSLFLLISPCLSQVDRIVKFSATLSGQSVIVNWVVGAGSTCQEVVVQRSIDSVNFRDVYTYPSICGDSDEPESYNWIDQTPINYSYNYYRMKIEGVDFTNAIKVDYNSKVIFGEINIFPNPIQNQLEFWFENNSRQKYQFRILDYSGKEYFVSREFVNQQVIWNANDLLSGVYILELKNLQSLEVIRKKFIKV</sequence>
<feature type="signal peptide" evidence="2">
    <location>
        <begin position="1"/>
        <end position="21"/>
    </location>
</feature>
<protein>
    <submittedName>
        <fullName evidence="4">T9SS type A sorting domain-containing protein</fullName>
    </submittedName>
</protein>
<evidence type="ECO:0000313" key="4">
    <source>
        <dbReference type="EMBL" id="NBG65794.1"/>
    </source>
</evidence>
<feature type="domain" description="Secretion system C-terminal sorting" evidence="3">
    <location>
        <begin position="125"/>
        <end position="198"/>
    </location>
</feature>
<proteinExistence type="predicted"/>
<dbReference type="Pfam" id="PF18962">
    <property type="entry name" value="Por_Secre_tail"/>
    <property type="match status" value="1"/>
</dbReference>
<gene>
    <name evidence="4" type="ORF">GQN54_06665</name>
</gene>
<dbReference type="AlphaFoldDB" id="A0A6N9NIW3"/>
<accession>A0A6N9NIW3</accession>
<name>A0A6N9NIW3_9FLAO</name>
<dbReference type="NCBIfam" id="TIGR04183">
    <property type="entry name" value="Por_Secre_tail"/>
    <property type="match status" value="1"/>
</dbReference>
<dbReference type="EMBL" id="WWNE01000006">
    <property type="protein sequence ID" value="NBG65794.1"/>
    <property type="molecule type" value="Genomic_DNA"/>
</dbReference>
<evidence type="ECO:0000313" key="5">
    <source>
        <dbReference type="Proteomes" id="UP000470771"/>
    </source>
</evidence>
<evidence type="ECO:0000256" key="1">
    <source>
        <dbReference type="ARBA" id="ARBA00022729"/>
    </source>
</evidence>
<comment type="caution">
    <text evidence="4">The sequence shown here is derived from an EMBL/GenBank/DDBJ whole genome shotgun (WGS) entry which is preliminary data.</text>
</comment>
<organism evidence="4 5">
    <name type="scientific">Acidiluteibacter ferrifornacis</name>
    <dbReference type="NCBI Taxonomy" id="2692424"/>
    <lineage>
        <taxon>Bacteria</taxon>
        <taxon>Pseudomonadati</taxon>
        <taxon>Bacteroidota</taxon>
        <taxon>Flavobacteriia</taxon>
        <taxon>Flavobacteriales</taxon>
        <taxon>Cryomorphaceae</taxon>
        <taxon>Acidiluteibacter</taxon>
    </lineage>
</organism>
<evidence type="ECO:0000256" key="2">
    <source>
        <dbReference type="SAM" id="SignalP"/>
    </source>
</evidence>
<reference evidence="4 5" key="1">
    <citation type="submission" date="2019-12" db="EMBL/GenBank/DDBJ databases">
        <authorList>
            <person name="Zhao J."/>
        </authorList>
    </citation>
    <scope>NUCLEOTIDE SEQUENCE [LARGE SCALE GENOMIC DNA]</scope>
    <source>
        <strain evidence="4 5">S-15</strain>
    </source>
</reference>
<dbReference type="RefSeq" id="WP_160632755.1">
    <property type="nucleotide sequence ID" value="NZ_WWNE01000006.1"/>
</dbReference>
<dbReference type="Proteomes" id="UP000470771">
    <property type="component" value="Unassembled WGS sequence"/>
</dbReference>
<feature type="chain" id="PRO_5026799603" evidence="2">
    <location>
        <begin position="22"/>
        <end position="201"/>
    </location>
</feature>